<gene>
    <name evidence="1" type="ORF">P43SY_000944</name>
</gene>
<dbReference type="SUPFAM" id="SSF53335">
    <property type="entry name" value="S-adenosyl-L-methionine-dependent methyltransferases"/>
    <property type="match status" value="1"/>
</dbReference>
<dbReference type="Proteomes" id="UP001209570">
    <property type="component" value="Unassembled WGS sequence"/>
</dbReference>
<name>A0AAD5Q404_PYTIN</name>
<dbReference type="AlphaFoldDB" id="A0AAD5Q404"/>
<sequence>MESSLQLERAVAEAKTLVTPLRNGDRPSPELQALATTTHGRCVLGLAGYLEYALAQLQGFVKQTAHSDAEIHAMYESLLLLADVVNDEDNAIFIGMTCTTTRIGMHPTLLRLMEHENELIQEAAAQVVASATTSTFSTPGISFPHSGRQLGKIERAKPLVVPLPADNRDGNAESRAVLVRQVPTRMTGQPKTGYLLWGAARVLARWIHLHRELFDGKTVLEVGSGLGLGGIVAARYATRTTLTDYQSDTCRALEYNVALNRMFTHEMDASKPDVSVEMLDWDDLESICGPAEGEQRPLVDVIIGCDIICEPSTADGFLRVLRHRLQPHGVAYLMNADSHSRFGVAYLHETLAASDFVYTITKVDDLPDGHELLDTVQDSKELRYEFYEIRLPPC</sequence>
<reference evidence="1" key="1">
    <citation type="submission" date="2021-12" db="EMBL/GenBank/DDBJ databases">
        <title>Prjna785345.</title>
        <authorList>
            <person name="Rujirawat T."/>
            <person name="Krajaejun T."/>
        </authorList>
    </citation>
    <scope>NUCLEOTIDE SEQUENCE</scope>
    <source>
        <strain evidence="1">Pi057C3</strain>
    </source>
</reference>
<dbReference type="GO" id="GO:0005634">
    <property type="term" value="C:nucleus"/>
    <property type="evidence" value="ECO:0007669"/>
    <property type="project" value="TreeGrafter"/>
</dbReference>
<keyword evidence="2" id="KW-1185">Reference proteome</keyword>
<evidence type="ECO:0000313" key="2">
    <source>
        <dbReference type="Proteomes" id="UP001209570"/>
    </source>
</evidence>
<accession>A0AAD5Q404</accession>
<dbReference type="Gene3D" id="3.40.50.150">
    <property type="entry name" value="Vaccinia Virus protein VP39"/>
    <property type="match status" value="1"/>
</dbReference>
<evidence type="ECO:0000313" key="1">
    <source>
        <dbReference type="EMBL" id="KAJ0395364.1"/>
    </source>
</evidence>
<dbReference type="GO" id="GO:0005737">
    <property type="term" value="C:cytoplasm"/>
    <property type="evidence" value="ECO:0007669"/>
    <property type="project" value="TreeGrafter"/>
</dbReference>
<proteinExistence type="predicted"/>
<evidence type="ECO:0008006" key="3">
    <source>
        <dbReference type="Google" id="ProtNLM"/>
    </source>
</evidence>
<protein>
    <recommendedName>
        <fullName evidence="3">FAM86 N-terminal domain-containing protein</fullName>
    </recommendedName>
</protein>
<organism evidence="1 2">
    <name type="scientific">Pythium insidiosum</name>
    <name type="common">Pythiosis disease agent</name>
    <dbReference type="NCBI Taxonomy" id="114742"/>
    <lineage>
        <taxon>Eukaryota</taxon>
        <taxon>Sar</taxon>
        <taxon>Stramenopiles</taxon>
        <taxon>Oomycota</taxon>
        <taxon>Peronosporomycetes</taxon>
        <taxon>Pythiales</taxon>
        <taxon>Pythiaceae</taxon>
        <taxon>Pythium</taxon>
    </lineage>
</organism>
<dbReference type="PANTHER" id="PTHR14614:SF165">
    <property type="entry name" value="FAM86 N-TERMINAL DOMAIN-CONTAINING PROTEIN"/>
    <property type="match status" value="1"/>
</dbReference>
<dbReference type="PANTHER" id="PTHR14614">
    <property type="entry name" value="HEPATOCELLULAR CARCINOMA-ASSOCIATED ANTIGEN"/>
    <property type="match status" value="1"/>
</dbReference>
<dbReference type="EMBL" id="JAKCXM010000349">
    <property type="protein sequence ID" value="KAJ0395364.1"/>
    <property type="molecule type" value="Genomic_DNA"/>
</dbReference>
<dbReference type="Pfam" id="PF10294">
    <property type="entry name" value="Methyltransf_16"/>
    <property type="match status" value="1"/>
</dbReference>
<comment type="caution">
    <text evidence="1">The sequence shown here is derived from an EMBL/GenBank/DDBJ whole genome shotgun (WGS) entry which is preliminary data.</text>
</comment>
<dbReference type="InterPro" id="IPR029063">
    <property type="entry name" value="SAM-dependent_MTases_sf"/>
</dbReference>
<dbReference type="InterPro" id="IPR019410">
    <property type="entry name" value="Methyltransf_16"/>
</dbReference>